<dbReference type="PANTHER" id="PTHR30290:SF9">
    <property type="entry name" value="OLIGOPEPTIDE-BINDING PROTEIN APPA"/>
    <property type="match status" value="1"/>
</dbReference>
<keyword evidence="4" id="KW-0472">Membrane</keyword>
<feature type="transmembrane region" description="Helical" evidence="4">
    <location>
        <begin position="12"/>
        <end position="32"/>
    </location>
</feature>
<dbReference type="PIRSF" id="PIRSF002741">
    <property type="entry name" value="MppA"/>
    <property type="match status" value="1"/>
</dbReference>
<evidence type="ECO:0000256" key="2">
    <source>
        <dbReference type="ARBA" id="ARBA00022448"/>
    </source>
</evidence>
<evidence type="ECO:0000256" key="3">
    <source>
        <dbReference type="ARBA" id="ARBA00022729"/>
    </source>
</evidence>
<evidence type="ECO:0000256" key="4">
    <source>
        <dbReference type="SAM" id="Phobius"/>
    </source>
</evidence>
<organism evidence="7">
    <name type="scientific">Ignisphaera aggregans</name>
    <dbReference type="NCBI Taxonomy" id="334771"/>
    <lineage>
        <taxon>Archaea</taxon>
        <taxon>Thermoproteota</taxon>
        <taxon>Thermoprotei</taxon>
        <taxon>Desulfurococcales</taxon>
        <taxon>Desulfurococcaceae</taxon>
        <taxon>Ignisphaera</taxon>
    </lineage>
</organism>
<feature type="domain" description="Solute-binding protein family 5" evidence="5">
    <location>
        <begin position="96"/>
        <end position="434"/>
    </location>
</feature>
<comment type="caution">
    <text evidence="7">The sequence shown here is derived from an EMBL/GenBank/DDBJ whole genome shotgun (WGS) entry which is preliminary data.</text>
</comment>
<evidence type="ECO:0000313" key="6">
    <source>
        <dbReference type="EMBL" id="HFQ79257.1"/>
    </source>
</evidence>
<accession>A0A7J3MZP2</accession>
<dbReference type="CDD" id="cd00995">
    <property type="entry name" value="PBP2_NikA_DppA_OppA_like"/>
    <property type="match status" value="1"/>
</dbReference>
<dbReference type="InterPro" id="IPR030678">
    <property type="entry name" value="Peptide/Ni-bd"/>
</dbReference>
<dbReference type="EMBL" id="DTAU01000121">
    <property type="protein sequence ID" value="HFQ79257.1"/>
    <property type="molecule type" value="Genomic_DNA"/>
</dbReference>
<reference evidence="7" key="1">
    <citation type="journal article" date="2020" name="mSystems">
        <title>Genome- and Community-Level Interaction Insights into Carbon Utilization and Element Cycling Functions of Hydrothermarchaeota in Hydrothermal Sediment.</title>
        <authorList>
            <person name="Zhou Z."/>
            <person name="Liu Y."/>
            <person name="Xu W."/>
            <person name="Pan J."/>
            <person name="Luo Z.H."/>
            <person name="Li M."/>
        </authorList>
    </citation>
    <scope>NUCLEOTIDE SEQUENCE [LARGE SCALE GENOMIC DNA]</scope>
    <source>
        <strain evidence="6">SpSt-629</strain>
        <strain evidence="7">SpSt-688</strain>
    </source>
</reference>
<dbReference type="PANTHER" id="PTHR30290">
    <property type="entry name" value="PERIPLASMIC BINDING COMPONENT OF ABC TRANSPORTER"/>
    <property type="match status" value="1"/>
</dbReference>
<dbReference type="InterPro" id="IPR039424">
    <property type="entry name" value="SBP_5"/>
</dbReference>
<keyword evidence="2" id="KW-0813">Transport</keyword>
<comment type="similarity">
    <text evidence="1">Belongs to the bacterial solute-binding protein 5 family.</text>
</comment>
<dbReference type="EMBL" id="DTDH01000170">
    <property type="protein sequence ID" value="HGT98994.1"/>
    <property type="molecule type" value="Genomic_DNA"/>
</dbReference>
<dbReference type="Pfam" id="PF00496">
    <property type="entry name" value="SBP_bac_5"/>
    <property type="match status" value="1"/>
</dbReference>
<keyword evidence="3" id="KW-0732">Signal</keyword>
<dbReference type="AlphaFoldDB" id="A0A7J3MZP2"/>
<dbReference type="GO" id="GO:0042597">
    <property type="term" value="C:periplasmic space"/>
    <property type="evidence" value="ECO:0007669"/>
    <property type="project" value="UniProtKB-ARBA"/>
</dbReference>
<dbReference type="GO" id="GO:1904680">
    <property type="term" value="F:peptide transmembrane transporter activity"/>
    <property type="evidence" value="ECO:0007669"/>
    <property type="project" value="TreeGrafter"/>
</dbReference>
<dbReference type="GO" id="GO:0015833">
    <property type="term" value="P:peptide transport"/>
    <property type="evidence" value="ECO:0007669"/>
    <property type="project" value="TreeGrafter"/>
</dbReference>
<protein>
    <submittedName>
        <fullName evidence="7">ABC transporter substrate-binding protein</fullName>
    </submittedName>
</protein>
<gene>
    <name evidence="6" type="ORF">ENT99_06110</name>
    <name evidence="7" type="ORF">ENU64_06150</name>
</gene>
<proteinExistence type="inferred from homology"/>
<dbReference type="Gene3D" id="3.10.105.10">
    <property type="entry name" value="Dipeptide-binding Protein, Domain 3"/>
    <property type="match status" value="1"/>
</dbReference>
<evidence type="ECO:0000313" key="7">
    <source>
        <dbReference type="EMBL" id="HGT98994.1"/>
    </source>
</evidence>
<keyword evidence="4" id="KW-1133">Transmembrane helix</keyword>
<name>A0A7J3MZP2_9CREN</name>
<dbReference type="PROSITE" id="PS51257">
    <property type="entry name" value="PROKAR_LIPOPROTEIN"/>
    <property type="match status" value="1"/>
</dbReference>
<evidence type="ECO:0000259" key="5">
    <source>
        <dbReference type="Pfam" id="PF00496"/>
    </source>
</evidence>
<dbReference type="InterPro" id="IPR000914">
    <property type="entry name" value="SBP_5_dom"/>
</dbReference>
<dbReference type="SUPFAM" id="SSF53850">
    <property type="entry name" value="Periplasmic binding protein-like II"/>
    <property type="match status" value="1"/>
</dbReference>
<dbReference type="GO" id="GO:0043190">
    <property type="term" value="C:ATP-binding cassette (ABC) transporter complex"/>
    <property type="evidence" value="ECO:0007669"/>
    <property type="project" value="InterPro"/>
</dbReference>
<evidence type="ECO:0000256" key="1">
    <source>
        <dbReference type="ARBA" id="ARBA00005695"/>
    </source>
</evidence>
<sequence length="528" mass="60539">MQGEYRMSRSLARIMAIITIIAVACSLIYIGLSRGDVSRDSNGFHYARELKIAISTDITTIDINYATSVADFEVLGKVYESLFRIGYNPVEKKLVYIPQLVEKYIPINETFWFFVLKDGIKFHNGKELTAWDVEASIRRSIEISPIGRMLLRDAEGMPIIDDIIVYNSSSFALRLRKPFAPLIEHLAHLSVAVMPKDIAERYMDKKIESLDDVIGTGPYRLIEYVRGQYVKLQRFDDYWGKKPLLEMVIYRIVPDVNSRITALKTREVDISVGIPPEMALQLKREGFKVYNETGVRFVIAAINTLKIPDVRIRRAMNYAVDRRAIVENILNGFAVIAKSVASPIFPNVVYLEPYSYDPEEAERLITEAGGINRTLTLLVSTRSPKDIELAQTLKYYLSEVGISVEIQSIEHTAFLKKVFQDHDFDLAIYGPSPSSLYYALTYWRTKAALNAPLYSNPEVDRLLDIVVEEKDEEVRQSIYRRIQEIIWSECPAIWLYFENIIIVTRSSVEGLRILPFQILILDDVYVKN</sequence>
<keyword evidence="4" id="KW-0812">Transmembrane</keyword>
<dbReference type="Gene3D" id="3.40.190.10">
    <property type="entry name" value="Periplasmic binding protein-like II"/>
    <property type="match status" value="1"/>
</dbReference>